<dbReference type="Proteomes" id="UP000240728">
    <property type="component" value="Unassembled WGS sequence"/>
</dbReference>
<dbReference type="EMBL" id="PYOZ01000040">
    <property type="protein sequence ID" value="PSX38685.1"/>
    <property type="molecule type" value="Genomic_DNA"/>
</dbReference>
<evidence type="ECO:0000313" key="3">
    <source>
        <dbReference type="Proteomes" id="UP000240728"/>
    </source>
</evidence>
<gene>
    <name evidence="2" type="ORF">C0W53_23030</name>
</gene>
<proteinExistence type="predicted"/>
<sequence>MNIGFNQKTAEKRLVEEQLYKQISDEIQNGYKRDGLWLKAISDCDNNNDKAKSLYVKLRFQALVDEQTIECKQVQPKHKNESHMATIDSVIITMIIILIFIAVGIFLMS</sequence>
<name>A0AAX0YPC0_9GAMM</name>
<evidence type="ECO:0000313" key="2">
    <source>
        <dbReference type="EMBL" id="PSX38685.1"/>
    </source>
</evidence>
<evidence type="ECO:0008006" key="4">
    <source>
        <dbReference type="Google" id="ProtNLM"/>
    </source>
</evidence>
<keyword evidence="1" id="KW-0812">Transmembrane</keyword>
<organism evidence="2 3">
    <name type="scientific">Photobacterium kishitanii</name>
    <dbReference type="NCBI Taxonomy" id="318456"/>
    <lineage>
        <taxon>Bacteria</taxon>
        <taxon>Pseudomonadati</taxon>
        <taxon>Pseudomonadota</taxon>
        <taxon>Gammaproteobacteria</taxon>
        <taxon>Vibrionales</taxon>
        <taxon>Vibrionaceae</taxon>
        <taxon>Photobacterium</taxon>
    </lineage>
</organism>
<dbReference type="RefSeq" id="WP_045043199.1">
    <property type="nucleotide sequence ID" value="NZ_JZTB01000013.1"/>
</dbReference>
<keyword evidence="1" id="KW-1133">Transmembrane helix</keyword>
<feature type="transmembrane region" description="Helical" evidence="1">
    <location>
        <begin position="85"/>
        <end position="108"/>
    </location>
</feature>
<accession>A0AAX0YPC0</accession>
<comment type="caution">
    <text evidence="2">The sequence shown here is derived from an EMBL/GenBank/DDBJ whole genome shotgun (WGS) entry which is preliminary data.</text>
</comment>
<protein>
    <recommendedName>
        <fullName evidence="4">DUF4145 domain-containing protein</fullName>
    </recommendedName>
</protein>
<reference evidence="2 3" key="1">
    <citation type="submission" date="2018-01" db="EMBL/GenBank/DDBJ databases">
        <title>Whole genome sequencing of Histamine producing bacteria.</title>
        <authorList>
            <person name="Butler K."/>
        </authorList>
    </citation>
    <scope>NUCLEOTIDE SEQUENCE [LARGE SCALE GENOMIC DNA]</scope>
    <source>
        <strain evidence="2 3">A1-4</strain>
    </source>
</reference>
<evidence type="ECO:0000256" key="1">
    <source>
        <dbReference type="SAM" id="Phobius"/>
    </source>
</evidence>
<dbReference type="AlphaFoldDB" id="A0AAX0YPC0"/>
<keyword evidence="3" id="KW-1185">Reference proteome</keyword>
<keyword evidence="1" id="KW-0472">Membrane</keyword>